<dbReference type="InterPro" id="IPR052980">
    <property type="entry name" value="Crinkler_effector"/>
</dbReference>
<dbReference type="OrthoDB" id="5365583at2759"/>
<comment type="caution">
    <text evidence="2">The sequence shown here is derived from an EMBL/GenBank/DDBJ whole genome shotgun (WGS) entry which is preliminary data.</text>
</comment>
<keyword evidence="3" id="KW-1185">Reference proteome</keyword>
<accession>A0A2T7A242</accession>
<protein>
    <submittedName>
        <fullName evidence="2">Uncharacterized protein</fullName>
    </submittedName>
</protein>
<evidence type="ECO:0000313" key="3">
    <source>
        <dbReference type="Proteomes" id="UP000244722"/>
    </source>
</evidence>
<dbReference type="AlphaFoldDB" id="A0A2T7A242"/>
<evidence type="ECO:0000256" key="1">
    <source>
        <dbReference type="SAM" id="MobiDB-lite"/>
    </source>
</evidence>
<feature type="region of interest" description="Disordered" evidence="1">
    <location>
        <begin position="563"/>
        <end position="588"/>
    </location>
</feature>
<dbReference type="Proteomes" id="UP000244722">
    <property type="component" value="Unassembled WGS sequence"/>
</dbReference>
<dbReference type="EMBL" id="NESQ01000039">
    <property type="protein sequence ID" value="PUU81807.1"/>
    <property type="molecule type" value="Genomic_DNA"/>
</dbReference>
<proteinExistence type="predicted"/>
<evidence type="ECO:0000313" key="2">
    <source>
        <dbReference type="EMBL" id="PUU81807.1"/>
    </source>
</evidence>
<dbReference type="PANTHER" id="PTHR33129">
    <property type="entry name" value="PROTEIN KINASE DOMAIN-CONTAINING PROTEIN-RELATED"/>
    <property type="match status" value="1"/>
</dbReference>
<organism evidence="2 3">
    <name type="scientific">Tuber borchii</name>
    <name type="common">White truffle</name>
    <dbReference type="NCBI Taxonomy" id="42251"/>
    <lineage>
        <taxon>Eukaryota</taxon>
        <taxon>Fungi</taxon>
        <taxon>Dikarya</taxon>
        <taxon>Ascomycota</taxon>
        <taxon>Pezizomycotina</taxon>
        <taxon>Pezizomycetes</taxon>
        <taxon>Pezizales</taxon>
        <taxon>Tuberaceae</taxon>
        <taxon>Tuber</taxon>
    </lineage>
</organism>
<dbReference type="PANTHER" id="PTHR33129:SF1">
    <property type="entry name" value="ATP-BINDING PROTEIN"/>
    <property type="match status" value="1"/>
</dbReference>
<feature type="compositionally biased region" description="Gly residues" evidence="1">
    <location>
        <begin position="566"/>
        <end position="578"/>
    </location>
</feature>
<name>A0A2T7A242_TUBBO</name>
<reference evidence="2 3" key="1">
    <citation type="submission" date="2017-04" db="EMBL/GenBank/DDBJ databases">
        <title>Draft genome sequence of Tuber borchii Vittad., a whitish edible truffle.</title>
        <authorList>
            <consortium name="DOE Joint Genome Institute"/>
            <person name="Murat C."/>
            <person name="Kuo A."/>
            <person name="Barry K.W."/>
            <person name="Clum A."/>
            <person name="Dockter R.B."/>
            <person name="Fauchery L."/>
            <person name="Iotti M."/>
            <person name="Kohler A."/>
            <person name="Labutti K."/>
            <person name="Lindquist E.A."/>
            <person name="Lipzen A."/>
            <person name="Ohm R.A."/>
            <person name="Wang M."/>
            <person name="Grigoriev I.V."/>
            <person name="Zambonelli A."/>
            <person name="Martin F.M."/>
        </authorList>
    </citation>
    <scope>NUCLEOTIDE SEQUENCE [LARGE SCALE GENOMIC DNA]</scope>
    <source>
        <strain evidence="2 3">Tbo3840</strain>
    </source>
</reference>
<sequence>METLYNELWGKPLGKVIEDRSFTVYEPQYCFSPGYKVDLYATGHDAFPIPEANIVESNRVFKVLKTVSKLPCGMNRLLVRSEFLDAERELVEVESEKWTDVDSETGIPASDMNLDYNIGGQPGSGKQYFFDYLLVRRISASQATAVRINDSECYLFNANSHGRKTDASTLFALPDKEKRMLWILTGECIDDARWYNNGHGWFVVLAASPAKVTASRQWVKERNPGVWYMKNWQWDEIVAAFRFTVEKGPGRITLEQLLMLYTIFTSFGPIGRTCLKTISMRNESRYNQAISRYIGDVDNEIKTFIQTGGFQMEGNGVDQHASHRISIMEPENDRQSYKSQITTRWIAHRVFEQVQKKSKLKCFELYQWLSAKDELRSAAGWFFEGYAHEWLCKGGSFIANKLPIGDHQTSCLEFLTSSSTGLSYFRNTKDLALKVHKQNGHGIEEDVIGKYFVPENANFESVDGLVFTALDTVILFQITIAKSHNIKFNGLKRIWDSIPLTIKNIQIVFVIPDNLIRNYAKLQNVPEASDIRPKASHFTISQYRLVLTDQKIQSMALVGPFKEPVSGGGGDRSGGGADYRGDTLMSGT</sequence>
<gene>
    <name evidence="2" type="ORF">B9Z19DRAFT_970635</name>
</gene>